<organism evidence="1 2">
    <name type="scientific">Microbispora corallina</name>
    <dbReference type="NCBI Taxonomy" id="83302"/>
    <lineage>
        <taxon>Bacteria</taxon>
        <taxon>Bacillati</taxon>
        <taxon>Actinomycetota</taxon>
        <taxon>Actinomycetes</taxon>
        <taxon>Streptosporangiales</taxon>
        <taxon>Streptosporangiaceae</taxon>
        <taxon>Microbispora</taxon>
    </lineage>
</organism>
<dbReference type="Proteomes" id="UP000603904">
    <property type="component" value="Unassembled WGS sequence"/>
</dbReference>
<evidence type="ECO:0000313" key="2">
    <source>
        <dbReference type="Proteomes" id="UP000603904"/>
    </source>
</evidence>
<gene>
    <name evidence="1" type="ORF">Mco01_24060</name>
</gene>
<name>A0ABQ4FX47_9ACTN</name>
<proteinExistence type="predicted"/>
<protein>
    <submittedName>
        <fullName evidence="1">Uncharacterized protein</fullName>
    </submittedName>
</protein>
<sequence>MDPIVVAAGTAVVSAMATSAWETARDGVVALWRRAHPDKAEQAGAELEVVRAEVVQARRDGDADTEQALAGEWQSKLQRLVRTEPALADEVRRLLEEYLMPALAADEQTRVRSIIQTANATGRHNTIYQAGGNITSYLPPTS</sequence>
<dbReference type="EMBL" id="BOOC01000007">
    <property type="protein sequence ID" value="GIH39406.1"/>
    <property type="molecule type" value="Genomic_DNA"/>
</dbReference>
<comment type="caution">
    <text evidence="1">The sequence shown here is derived from an EMBL/GenBank/DDBJ whole genome shotgun (WGS) entry which is preliminary data.</text>
</comment>
<accession>A0ABQ4FX47</accession>
<evidence type="ECO:0000313" key="1">
    <source>
        <dbReference type="EMBL" id="GIH39406.1"/>
    </source>
</evidence>
<keyword evidence="2" id="KW-1185">Reference proteome</keyword>
<reference evidence="1 2" key="1">
    <citation type="submission" date="2021-01" db="EMBL/GenBank/DDBJ databases">
        <title>Whole genome shotgun sequence of Microbispora corallina NBRC 16416.</title>
        <authorList>
            <person name="Komaki H."/>
            <person name="Tamura T."/>
        </authorList>
    </citation>
    <scope>NUCLEOTIDE SEQUENCE [LARGE SCALE GENOMIC DNA]</scope>
    <source>
        <strain evidence="1 2">NBRC 16416</strain>
    </source>
</reference>
<dbReference type="RefSeq" id="WP_204056941.1">
    <property type="nucleotide sequence ID" value="NZ_BAAAGP010000015.1"/>
</dbReference>